<evidence type="ECO:0000256" key="5">
    <source>
        <dbReference type="RuleBase" id="RU004168"/>
    </source>
</evidence>
<dbReference type="Gene3D" id="3.30.70.100">
    <property type="match status" value="1"/>
</dbReference>
<evidence type="ECO:0000256" key="4">
    <source>
        <dbReference type="PROSITE-ProRule" id="PRU00520"/>
    </source>
</evidence>
<comment type="similarity">
    <text evidence="1 5">Belongs to the acylphosphatase family.</text>
</comment>
<accession>A0A1G6EJ86</accession>
<evidence type="ECO:0000313" key="7">
    <source>
        <dbReference type="EMBL" id="SDB57442.1"/>
    </source>
</evidence>
<dbReference type="EC" id="3.6.1.7" evidence="2"/>
<evidence type="ECO:0000313" key="8">
    <source>
        <dbReference type="Proteomes" id="UP000198771"/>
    </source>
</evidence>
<dbReference type="InterPro" id="IPR001792">
    <property type="entry name" value="Acylphosphatase-like_dom"/>
</dbReference>
<proteinExistence type="inferred from homology"/>
<gene>
    <name evidence="7" type="ORF">SAMN05660653_02896</name>
</gene>
<feature type="domain" description="Acylphosphatase-like" evidence="6">
    <location>
        <begin position="4"/>
        <end position="95"/>
    </location>
</feature>
<keyword evidence="8" id="KW-1185">Reference proteome</keyword>
<dbReference type="Proteomes" id="UP000198771">
    <property type="component" value="Unassembled WGS sequence"/>
</dbReference>
<dbReference type="InterPro" id="IPR020456">
    <property type="entry name" value="Acylphosphatase"/>
</dbReference>
<dbReference type="SUPFAM" id="SSF54975">
    <property type="entry name" value="Acylphosphatase/BLUF domain-like"/>
    <property type="match status" value="1"/>
</dbReference>
<dbReference type="Pfam" id="PF00708">
    <property type="entry name" value="Acylphosphatase"/>
    <property type="match status" value="1"/>
</dbReference>
<dbReference type="GO" id="GO:0003998">
    <property type="term" value="F:acylphosphatase activity"/>
    <property type="evidence" value="ECO:0007669"/>
    <property type="project" value="UniProtKB-EC"/>
</dbReference>
<evidence type="ECO:0000256" key="3">
    <source>
        <dbReference type="ARBA" id="ARBA00047645"/>
    </source>
</evidence>
<comment type="catalytic activity">
    <reaction evidence="3">
        <text>an acyl phosphate + H2O = a carboxylate + phosphate + H(+)</text>
        <dbReference type="Rhea" id="RHEA:14965"/>
        <dbReference type="ChEBI" id="CHEBI:15377"/>
        <dbReference type="ChEBI" id="CHEBI:15378"/>
        <dbReference type="ChEBI" id="CHEBI:29067"/>
        <dbReference type="ChEBI" id="CHEBI:43474"/>
        <dbReference type="ChEBI" id="CHEBI:59918"/>
        <dbReference type="EC" id="3.6.1.7"/>
    </reaction>
</comment>
<dbReference type="PANTHER" id="PTHR47268:SF4">
    <property type="entry name" value="ACYLPHOSPHATASE"/>
    <property type="match status" value="1"/>
</dbReference>
<sequence length="95" mass="11019">MTRSLNCVFTGKSTSAIPGGEFKEWIMNEAKNLSLTGWVRSLHDDRLEVLIQGTEENIQLFRVHLLQGPPLSKVENMECKWIEYEKSFSDFEVRQ</sequence>
<dbReference type="PANTHER" id="PTHR47268">
    <property type="entry name" value="ACYLPHOSPHATASE"/>
    <property type="match status" value="1"/>
</dbReference>
<organism evidence="7 8">
    <name type="scientific">Desulfonatronum thiosulfatophilum</name>
    <dbReference type="NCBI Taxonomy" id="617002"/>
    <lineage>
        <taxon>Bacteria</taxon>
        <taxon>Pseudomonadati</taxon>
        <taxon>Thermodesulfobacteriota</taxon>
        <taxon>Desulfovibrionia</taxon>
        <taxon>Desulfovibrionales</taxon>
        <taxon>Desulfonatronaceae</taxon>
        <taxon>Desulfonatronum</taxon>
    </lineage>
</organism>
<evidence type="ECO:0000256" key="1">
    <source>
        <dbReference type="ARBA" id="ARBA00005614"/>
    </source>
</evidence>
<name>A0A1G6EJ86_9BACT</name>
<dbReference type="STRING" id="617002.SAMN05660653_02896"/>
<dbReference type="PROSITE" id="PS51160">
    <property type="entry name" value="ACYLPHOSPHATASE_3"/>
    <property type="match status" value="1"/>
</dbReference>
<evidence type="ECO:0000259" key="6">
    <source>
        <dbReference type="PROSITE" id="PS51160"/>
    </source>
</evidence>
<dbReference type="InterPro" id="IPR036046">
    <property type="entry name" value="Acylphosphatase-like_dom_sf"/>
</dbReference>
<evidence type="ECO:0000256" key="2">
    <source>
        <dbReference type="ARBA" id="ARBA00012150"/>
    </source>
</evidence>
<protein>
    <recommendedName>
        <fullName evidence="2">acylphosphatase</fullName>
        <ecNumber evidence="2">3.6.1.7</ecNumber>
    </recommendedName>
</protein>
<dbReference type="EMBL" id="FMXO01000018">
    <property type="protein sequence ID" value="SDB57442.1"/>
    <property type="molecule type" value="Genomic_DNA"/>
</dbReference>
<comment type="caution">
    <text evidence="4">Lacks conserved residue(s) required for the propagation of feature annotation.</text>
</comment>
<dbReference type="AlphaFoldDB" id="A0A1G6EJ86"/>
<reference evidence="7 8" key="1">
    <citation type="submission" date="2016-10" db="EMBL/GenBank/DDBJ databases">
        <authorList>
            <person name="de Groot N.N."/>
        </authorList>
    </citation>
    <scope>NUCLEOTIDE SEQUENCE [LARGE SCALE GENOMIC DNA]</scope>
    <source>
        <strain evidence="7 8">ASO4-2</strain>
    </source>
</reference>